<dbReference type="HAMAP" id="MF_00911">
    <property type="entry name" value="FtsQ_subfam"/>
    <property type="match status" value="1"/>
</dbReference>
<comment type="similarity">
    <text evidence="8">Belongs to the FtsQ/DivIB family. FtsQ subfamily.</text>
</comment>
<dbReference type="Gene3D" id="3.10.20.310">
    <property type="entry name" value="membrane protein fhac"/>
    <property type="match status" value="1"/>
</dbReference>
<evidence type="ECO:0000259" key="9">
    <source>
        <dbReference type="PROSITE" id="PS51779"/>
    </source>
</evidence>
<dbReference type="Pfam" id="PF03799">
    <property type="entry name" value="FtsQ_DivIB_C"/>
    <property type="match status" value="1"/>
</dbReference>
<keyword evidence="11" id="KW-1185">Reference proteome</keyword>
<comment type="caution">
    <text evidence="10">The sequence shown here is derived from an EMBL/GenBank/DDBJ whole genome shotgun (WGS) entry which is preliminary data.</text>
</comment>
<dbReference type="InterPro" id="IPR050487">
    <property type="entry name" value="FtsQ_DivIB"/>
</dbReference>
<feature type="domain" description="POTRA" evidence="9">
    <location>
        <begin position="47"/>
        <end position="115"/>
    </location>
</feature>
<dbReference type="PROSITE" id="PS51779">
    <property type="entry name" value="POTRA"/>
    <property type="match status" value="1"/>
</dbReference>
<keyword evidence="4 8" id="KW-0812">Transmembrane</keyword>
<organism evidence="10 11">
    <name type="scientific">Nocardioides imazamoxiresistens</name>
    <dbReference type="NCBI Taxonomy" id="3231893"/>
    <lineage>
        <taxon>Bacteria</taxon>
        <taxon>Bacillati</taxon>
        <taxon>Actinomycetota</taxon>
        <taxon>Actinomycetes</taxon>
        <taxon>Propionibacteriales</taxon>
        <taxon>Nocardioidaceae</taxon>
        <taxon>Nocardioides</taxon>
    </lineage>
</organism>
<comment type="subcellular location">
    <subcellularLocation>
        <location evidence="8">Cell membrane</location>
        <topology evidence="8">Single-pass type II membrane protein</topology>
    </subcellularLocation>
    <subcellularLocation>
        <location evidence="1">Membrane</location>
    </subcellularLocation>
    <text evidence="8">Localizes to the division septum.</text>
</comment>
<dbReference type="PANTHER" id="PTHR37820:SF1">
    <property type="entry name" value="CELL DIVISION PROTEIN FTSQ"/>
    <property type="match status" value="1"/>
</dbReference>
<evidence type="ECO:0000256" key="4">
    <source>
        <dbReference type="ARBA" id="ARBA00022692"/>
    </source>
</evidence>
<sequence>MTDDTRVLFEQRRRRGRWSRWRWALISVLVVALAGGLGWLVYFSSVLAVADVEVQGTSVLAVDEVRAVAGVPEGRPLARVDLDAIERRVESMSAVRDAEVSRAWPDGIRIEVDERVAIAVVSTDDRFRALDAEGVTFRDLDAPPDDLPLVELGEEAGSEAVLEASRVVAAMPQRTAARVASISVASVDEITLELRDGATVLWGSASDSDDKAEVLDVLLAQGLEVSEYDVSVPGRPTTR</sequence>
<dbReference type="InterPro" id="IPR005548">
    <property type="entry name" value="Cell_div_FtsQ/DivIB_C"/>
</dbReference>
<protein>
    <recommendedName>
        <fullName evidence="8">Cell division protein FtsQ</fullName>
    </recommendedName>
</protein>
<keyword evidence="7 8" id="KW-0131">Cell cycle</keyword>
<keyword evidence="6 8" id="KW-0472">Membrane</keyword>
<keyword evidence="3 8" id="KW-0132">Cell division</keyword>
<evidence type="ECO:0000256" key="2">
    <source>
        <dbReference type="ARBA" id="ARBA00022475"/>
    </source>
</evidence>
<feature type="transmembrane region" description="Helical" evidence="8">
    <location>
        <begin position="21"/>
        <end position="42"/>
    </location>
</feature>
<dbReference type="Pfam" id="PF08478">
    <property type="entry name" value="POTRA_1"/>
    <property type="match status" value="1"/>
</dbReference>
<evidence type="ECO:0000256" key="6">
    <source>
        <dbReference type="ARBA" id="ARBA00023136"/>
    </source>
</evidence>
<keyword evidence="5 8" id="KW-1133">Transmembrane helix</keyword>
<comment type="function">
    <text evidence="8">Essential cell division protein.</text>
</comment>
<evidence type="ECO:0000256" key="3">
    <source>
        <dbReference type="ARBA" id="ARBA00022618"/>
    </source>
</evidence>
<evidence type="ECO:0000256" key="1">
    <source>
        <dbReference type="ARBA" id="ARBA00004370"/>
    </source>
</evidence>
<evidence type="ECO:0000313" key="10">
    <source>
        <dbReference type="EMBL" id="MDT9594511.1"/>
    </source>
</evidence>
<dbReference type="PANTHER" id="PTHR37820">
    <property type="entry name" value="CELL DIVISION PROTEIN DIVIB"/>
    <property type="match status" value="1"/>
</dbReference>
<evidence type="ECO:0000313" key="11">
    <source>
        <dbReference type="Proteomes" id="UP001268542"/>
    </source>
</evidence>
<evidence type="ECO:0000256" key="8">
    <source>
        <dbReference type="HAMAP-Rule" id="MF_00911"/>
    </source>
</evidence>
<reference evidence="10 11" key="1">
    <citation type="submission" date="2023-08" db="EMBL/GenBank/DDBJ databases">
        <title>Nocardioides seae sp. nov., a bacterium isolated from a soil.</title>
        <authorList>
            <person name="Wang X."/>
        </authorList>
    </citation>
    <scope>NUCLEOTIDE SEQUENCE [LARGE SCALE GENOMIC DNA]</scope>
    <source>
        <strain evidence="10 11">YZH12</strain>
    </source>
</reference>
<dbReference type="RefSeq" id="WP_315734354.1">
    <property type="nucleotide sequence ID" value="NZ_JAVYII010000007.1"/>
</dbReference>
<accession>A0ABU3PZA6</accession>
<dbReference type="InterPro" id="IPR013685">
    <property type="entry name" value="POTRA_FtsQ_type"/>
</dbReference>
<gene>
    <name evidence="8" type="primary">ftsQ</name>
    <name evidence="10" type="ORF">RDV89_15610</name>
</gene>
<proteinExistence type="inferred from homology"/>
<dbReference type="Proteomes" id="UP001268542">
    <property type="component" value="Unassembled WGS sequence"/>
</dbReference>
<name>A0ABU3PZA6_9ACTN</name>
<keyword evidence="2 8" id="KW-1003">Cell membrane</keyword>
<dbReference type="InterPro" id="IPR034746">
    <property type="entry name" value="POTRA"/>
</dbReference>
<dbReference type="InterPro" id="IPR026579">
    <property type="entry name" value="FtsQ"/>
</dbReference>
<evidence type="ECO:0000256" key="5">
    <source>
        <dbReference type="ARBA" id="ARBA00022989"/>
    </source>
</evidence>
<dbReference type="EMBL" id="JAVYII010000007">
    <property type="protein sequence ID" value="MDT9594511.1"/>
    <property type="molecule type" value="Genomic_DNA"/>
</dbReference>
<evidence type="ECO:0000256" key="7">
    <source>
        <dbReference type="ARBA" id="ARBA00023306"/>
    </source>
</evidence>